<feature type="compositionally biased region" description="Low complexity" evidence="2">
    <location>
        <begin position="162"/>
        <end position="265"/>
    </location>
</feature>
<feature type="coiled-coil region" evidence="1">
    <location>
        <begin position="18"/>
        <end position="116"/>
    </location>
</feature>
<dbReference type="AlphaFoldDB" id="A0A2G5V945"/>
<comment type="caution">
    <text evidence="3">The sequence shown here is derived from an EMBL/GenBank/DDBJ whole genome shotgun (WGS) entry which is preliminary data.</text>
</comment>
<evidence type="ECO:0000313" key="3">
    <source>
        <dbReference type="EMBL" id="PIC48299.1"/>
    </source>
</evidence>
<feature type="region of interest" description="Disordered" evidence="2">
    <location>
        <begin position="151"/>
        <end position="306"/>
    </location>
</feature>
<gene>
    <name evidence="3" type="primary">Cnig_chr_II.g7328</name>
    <name evidence="3" type="ORF">B9Z55_007328</name>
</gene>
<keyword evidence="1" id="KW-0175">Coiled coil</keyword>
<feature type="compositionally biased region" description="Pro residues" evidence="2">
    <location>
        <begin position="266"/>
        <end position="286"/>
    </location>
</feature>
<feature type="compositionally biased region" description="Low complexity" evidence="2">
    <location>
        <begin position="287"/>
        <end position="299"/>
    </location>
</feature>
<sequence>MEHYIVTENDMEIAGEVAIGAEEEINELRLQVRDLRNAIAIARLQLREKDQEIQNLRAENEQLTVEKDTEVIFWFGAFNQEKDRADGLQLEKDQEIQNLRAENEQLAAEKNSEENFKYYWFGAFNREKIRADGLQLEKDQAGFGVHAVQVAAPSTPGPTTPTPSSLASGPASGPSSGSSGPSSGPASGPSSGPANGLSSGPASGPWFGPASGPCFGPASGSSSGSSGPSSGPASGLSSGPASGLSYGPASGPSSGPASRQSSNAPPTSPAPTSPVPTMPTPPPLAPGPASGPSGPSSSNAPPPRPVNSFHEALQCWNNWNGRDERVAGIDLKGYLFHPDNGRYVPQIVRQAPTNVRQLFFIKNRGRASLRVLNEQYKNEMNRTGLLRELQFIRNSQENQAAKGMVQIRD</sequence>
<accession>A0A2G5V945</accession>
<evidence type="ECO:0000256" key="1">
    <source>
        <dbReference type="SAM" id="Coils"/>
    </source>
</evidence>
<dbReference type="Proteomes" id="UP000230233">
    <property type="component" value="Chromosome II"/>
</dbReference>
<protein>
    <submittedName>
        <fullName evidence="3">Uncharacterized protein</fullName>
    </submittedName>
</protein>
<keyword evidence="4" id="KW-1185">Reference proteome</keyword>
<evidence type="ECO:0000313" key="4">
    <source>
        <dbReference type="Proteomes" id="UP000230233"/>
    </source>
</evidence>
<dbReference type="EMBL" id="PDUG01000002">
    <property type="protein sequence ID" value="PIC48299.1"/>
    <property type="molecule type" value="Genomic_DNA"/>
</dbReference>
<name>A0A2G5V945_9PELO</name>
<dbReference type="STRING" id="1611254.A0A2G5V945"/>
<proteinExistence type="predicted"/>
<evidence type="ECO:0000256" key="2">
    <source>
        <dbReference type="SAM" id="MobiDB-lite"/>
    </source>
</evidence>
<organism evidence="3 4">
    <name type="scientific">Caenorhabditis nigoni</name>
    <dbReference type="NCBI Taxonomy" id="1611254"/>
    <lineage>
        <taxon>Eukaryota</taxon>
        <taxon>Metazoa</taxon>
        <taxon>Ecdysozoa</taxon>
        <taxon>Nematoda</taxon>
        <taxon>Chromadorea</taxon>
        <taxon>Rhabditida</taxon>
        <taxon>Rhabditina</taxon>
        <taxon>Rhabditomorpha</taxon>
        <taxon>Rhabditoidea</taxon>
        <taxon>Rhabditidae</taxon>
        <taxon>Peloderinae</taxon>
        <taxon>Caenorhabditis</taxon>
    </lineage>
</organism>
<reference evidence="4" key="1">
    <citation type="submission" date="2017-10" db="EMBL/GenBank/DDBJ databases">
        <title>Rapid genome shrinkage in a self-fertile nematode reveals novel sperm competition proteins.</title>
        <authorList>
            <person name="Yin D."/>
            <person name="Schwarz E.M."/>
            <person name="Thomas C.G."/>
            <person name="Felde R.L."/>
            <person name="Korf I.F."/>
            <person name="Cutter A.D."/>
            <person name="Schartner C.M."/>
            <person name="Ralston E.J."/>
            <person name="Meyer B.J."/>
            <person name="Haag E.S."/>
        </authorList>
    </citation>
    <scope>NUCLEOTIDE SEQUENCE [LARGE SCALE GENOMIC DNA]</scope>
    <source>
        <strain evidence="4">JU1422</strain>
    </source>
</reference>